<feature type="binding site" evidence="8">
    <location>
        <position position="36"/>
    </location>
    <ligand>
        <name>phosphoenolpyruvate</name>
        <dbReference type="ChEBI" id="CHEBI:58702"/>
    </ligand>
</feature>
<evidence type="ECO:0000256" key="6">
    <source>
        <dbReference type="ARBA" id="ARBA00023141"/>
    </source>
</evidence>
<dbReference type="HAMAP" id="MF_00210">
    <property type="entry name" value="EPSP_synth"/>
    <property type="match status" value="1"/>
</dbReference>
<evidence type="ECO:0000256" key="5">
    <source>
        <dbReference type="ARBA" id="ARBA00022679"/>
    </source>
</evidence>
<dbReference type="Proteomes" id="UP000321196">
    <property type="component" value="Unassembled WGS sequence"/>
</dbReference>
<keyword evidence="5 8" id="KW-0808">Transferase</keyword>
<dbReference type="InterPro" id="IPR006264">
    <property type="entry name" value="EPSP_synthase"/>
</dbReference>
<accession>A0A5C8HSE1</accession>
<feature type="binding site" evidence="8">
    <location>
        <position position="36"/>
    </location>
    <ligand>
        <name>3-phosphoshikimate</name>
        <dbReference type="ChEBI" id="CHEBI:145989"/>
    </ligand>
</feature>
<comment type="caution">
    <text evidence="10">The sequence shown here is derived from an EMBL/GenBank/DDBJ whole genome shotgun (WGS) entry which is preliminary data.</text>
</comment>
<dbReference type="NCBIfam" id="TIGR01356">
    <property type="entry name" value="aroA"/>
    <property type="match status" value="1"/>
</dbReference>
<dbReference type="Pfam" id="PF00275">
    <property type="entry name" value="EPSP_synthase"/>
    <property type="match status" value="1"/>
</dbReference>
<keyword evidence="6 8" id="KW-0057">Aromatic amino acid biosynthesis</keyword>
<gene>
    <name evidence="8 10" type="primary">aroA</name>
    <name evidence="10" type="ORF">FVP60_03565</name>
</gene>
<comment type="caution">
    <text evidence="8">Lacks conserved residue(s) required for the propagation of feature annotation.</text>
</comment>
<dbReference type="RefSeq" id="WP_147824868.1">
    <property type="nucleotide sequence ID" value="NZ_BAAARG010000001.1"/>
</dbReference>
<dbReference type="GO" id="GO:0008652">
    <property type="term" value="P:amino acid biosynthetic process"/>
    <property type="evidence" value="ECO:0007669"/>
    <property type="project" value="UniProtKB-KW"/>
</dbReference>
<dbReference type="GO" id="GO:0009423">
    <property type="term" value="P:chorismate biosynthetic process"/>
    <property type="evidence" value="ECO:0007669"/>
    <property type="project" value="UniProtKB-UniRule"/>
</dbReference>
<feature type="binding site" evidence="8">
    <location>
        <position position="139"/>
    </location>
    <ligand>
        <name>phosphoenolpyruvate</name>
        <dbReference type="ChEBI" id="CHEBI:58702"/>
    </ligand>
</feature>
<dbReference type="GO" id="GO:0009073">
    <property type="term" value="P:aromatic amino acid family biosynthetic process"/>
    <property type="evidence" value="ECO:0007669"/>
    <property type="project" value="UniProtKB-KW"/>
</dbReference>
<feature type="binding site" evidence="8">
    <location>
        <position position="187"/>
    </location>
    <ligand>
        <name>phosphoenolpyruvate</name>
        <dbReference type="ChEBI" id="CHEBI:58702"/>
    </ligand>
</feature>
<evidence type="ECO:0000256" key="1">
    <source>
        <dbReference type="ARBA" id="ARBA00004811"/>
    </source>
</evidence>
<evidence type="ECO:0000313" key="10">
    <source>
        <dbReference type="EMBL" id="TXK06058.1"/>
    </source>
</evidence>
<dbReference type="CDD" id="cd01556">
    <property type="entry name" value="EPSP_synthase"/>
    <property type="match status" value="1"/>
</dbReference>
<dbReference type="InterPro" id="IPR023193">
    <property type="entry name" value="EPSP_synthase_CS"/>
</dbReference>
<evidence type="ECO:0000313" key="11">
    <source>
        <dbReference type="Proteomes" id="UP000321196"/>
    </source>
</evidence>
<dbReference type="FunFam" id="3.65.10.10:FF:000011">
    <property type="entry name" value="3-phosphoshikimate 1-carboxyvinyltransferase"/>
    <property type="match status" value="1"/>
</dbReference>
<keyword evidence="3 8" id="KW-0963">Cytoplasm</keyword>
<evidence type="ECO:0000256" key="3">
    <source>
        <dbReference type="ARBA" id="ARBA00022490"/>
    </source>
</evidence>
<feature type="binding site" evidence="8">
    <location>
        <position position="37"/>
    </location>
    <ligand>
        <name>3-phosphoshikimate</name>
        <dbReference type="ChEBI" id="CHEBI:145989"/>
    </ligand>
</feature>
<dbReference type="OrthoDB" id="9809920at2"/>
<feature type="binding site" evidence="8">
    <location>
        <position position="401"/>
    </location>
    <ligand>
        <name>phosphoenolpyruvate</name>
        <dbReference type="ChEBI" id="CHEBI:58702"/>
    </ligand>
</feature>
<dbReference type="PANTHER" id="PTHR21090">
    <property type="entry name" value="AROM/DEHYDROQUINATE SYNTHASE"/>
    <property type="match status" value="1"/>
</dbReference>
<evidence type="ECO:0000256" key="2">
    <source>
        <dbReference type="ARBA" id="ARBA00009948"/>
    </source>
</evidence>
<feature type="binding site" evidence="8">
    <location>
        <position position="356"/>
    </location>
    <ligand>
        <name>3-phosphoshikimate</name>
        <dbReference type="ChEBI" id="CHEBI:145989"/>
    </ligand>
</feature>
<name>A0A5C8HSE1_9MICO</name>
<dbReference type="SUPFAM" id="SSF55205">
    <property type="entry name" value="EPT/RTPC-like"/>
    <property type="match status" value="1"/>
</dbReference>
<feature type="binding site" evidence="8">
    <location>
        <position position="426"/>
    </location>
    <ligand>
        <name>phosphoenolpyruvate</name>
        <dbReference type="ChEBI" id="CHEBI:58702"/>
    </ligand>
</feature>
<reference evidence="10 11" key="1">
    <citation type="submission" date="2019-08" db="EMBL/GenBank/DDBJ databases">
        <authorList>
            <person name="Dong K."/>
        </authorList>
    </citation>
    <scope>NUCLEOTIDE SEQUENCE [LARGE SCALE GENOMIC DNA]</scope>
    <source>
        <strain evidence="10 11">M4-8</strain>
    </source>
</reference>
<sequence length="447" mass="47305">MSHDTAVSPAPPVRRTYPAPRSYERLRAHVEVPGSKSLTNRELVLAAIADGPSRIIAPLHSQDSERMIEALRALGTTIEFVEGTSTFGDDLVITPAKPFAAGTTVDCGQAGTVMRFVPPLAGLATGDVFVTADETALHRPMGEMISALRDLGVDIDDGGNWSLPFTVKAHGHVRGGEVRIDASRSSQFVSGLLLVAARFDVGLHLTHTGERLPSIPHIDMTIEALAHRGVRVETPSVGEWVVPAGPIRGKDITIEPDLSNAAPFLCAAVVTGGTVSVPRWPVHSTQPGAMLMDILPQFGARVSRRSGILTVTGTGTINGVDLDLSAAGELAPNLVGLATLANSPSTFRGIGHIRQHETDRIAALISEIESIGGRAEELEDGIRVIPQPMHGGTWRAHHDHRMATTGALIGLAVDGVIIDDITTTAKTLPQFRELWEGMLAATGDHAA</sequence>
<feature type="binding site" evidence="8">
    <location>
        <position position="186"/>
    </location>
    <ligand>
        <name>3-phosphoshikimate</name>
        <dbReference type="ChEBI" id="CHEBI:145989"/>
    </ligand>
</feature>
<comment type="function">
    <text evidence="8">Catalyzes the transfer of the enolpyruvyl moiety of phosphoenolpyruvate (PEP) to the 5-hydroxyl of shikimate-3-phosphate (S3P) to produce enolpyruvyl shikimate-3-phosphate and inorganic phosphate.</text>
</comment>
<feature type="binding site" evidence="8">
    <location>
        <position position="360"/>
    </location>
    <ligand>
        <name>phosphoenolpyruvate</name>
        <dbReference type="ChEBI" id="CHEBI:58702"/>
    </ligand>
</feature>
<dbReference type="GO" id="GO:0003866">
    <property type="term" value="F:3-phosphoshikimate 1-carboxyvinyltransferase activity"/>
    <property type="evidence" value="ECO:0007669"/>
    <property type="project" value="UniProtKB-UniRule"/>
</dbReference>
<feature type="binding site" evidence="8">
    <location>
        <position position="111"/>
    </location>
    <ligand>
        <name>phosphoenolpyruvate</name>
        <dbReference type="ChEBI" id="CHEBI:58702"/>
    </ligand>
</feature>
<feature type="binding site" evidence="8">
    <location>
        <position position="187"/>
    </location>
    <ligand>
        <name>3-phosphoshikimate</name>
        <dbReference type="ChEBI" id="CHEBI:145989"/>
    </ligand>
</feature>
<proteinExistence type="inferred from homology"/>
<feature type="binding site" evidence="8">
    <location>
        <position position="329"/>
    </location>
    <ligand>
        <name>3-phosphoshikimate</name>
        <dbReference type="ChEBI" id="CHEBI:145989"/>
    </ligand>
</feature>
<feature type="domain" description="Enolpyruvate transferase" evidence="9">
    <location>
        <begin position="23"/>
        <end position="433"/>
    </location>
</feature>
<evidence type="ECO:0000256" key="8">
    <source>
        <dbReference type="HAMAP-Rule" id="MF_00210"/>
    </source>
</evidence>
<comment type="subunit">
    <text evidence="8">Monomer.</text>
</comment>
<dbReference type="GO" id="GO:0005737">
    <property type="term" value="C:cytoplasm"/>
    <property type="evidence" value="ECO:0007669"/>
    <property type="project" value="UniProtKB-SubCell"/>
</dbReference>
<dbReference type="PANTHER" id="PTHR21090:SF5">
    <property type="entry name" value="PENTAFUNCTIONAL AROM POLYPEPTIDE"/>
    <property type="match status" value="1"/>
</dbReference>
<organism evidence="10 11">
    <name type="scientific">Microbacterium mitrae</name>
    <dbReference type="NCBI Taxonomy" id="664640"/>
    <lineage>
        <taxon>Bacteria</taxon>
        <taxon>Bacillati</taxon>
        <taxon>Actinomycetota</taxon>
        <taxon>Actinomycetes</taxon>
        <taxon>Micrococcales</taxon>
        <taxon>Microbacteriaceae</taxon>
        <taxon>Microbacterium</taxon>
    </lineage>
</organism>
<dbReference type="PROSITE" id="PS00885">
    <property type="entry name" value="EPSP_SYNTHASE_2"/>
    <property type="match status" value="1"/>
</dbReference>
<evidence type="ECO:0000256" key="7">
    <source>
        <dbReference type="ARBA" id="ARBA00044633"/>
    </source>
</evidence>
<dbReference type="InterPro" id="IPR001986">
    <property type="entry name" value="Enolpyruvate_Tfrase_dom"/>
</dbReference>
<feature type="binding site" evidence="8">
    <location>
        <position position="185"/>
    </location>
    <ligand>
        <name>3-phosphoshikimate</name>
        <dbReference type="ChEBI" id="CHEBI:145989"/>
    </ligand>
</feature>
<evidence type="ECO:0000256" key="4">
    <source>
        <dbReference type="ARBA" id="ARBA00022605"/>
    </source>
</evidence>
<keyword evidence="11" id="KW-1185">Reference proteome</keyword>
<feature type="active site" description="Proton acceptor" evidence="8">
    <location>
        <position position="329"/>
    </location>
</feature>
<comment type="similarity">
    <text evidence="2 8">Belongs to the EPSP synthase family.</text>
</comment>
<comment type="pathway">
    <text evidence="1 8">Metabolic intermediate biosynthesis; chorismate biosynthesis; chorismate from D-erythrose 4-phosphate and phosphoenolpyruvate: step 6/7.</text>
</comment>
<dbReference type="EMBL" id="VRSW01000001">
    <property type="protein sequence ID" value="TXK06058.1"/>
    <property type="molecule type" value="Genomic_DNA"/>
</dbReference>
<comment type="catalytic activity">
    <reaction evidence="7">
        <text>3-phosphoshikimate + phosphoenolpyruvate = 5-O-(1-carboxyvinyl)-3-phosphoshikimate + phosphate</text>
        <dbReference type="Rhea" id="RHEA:21256"/>
        <dbReference type="ChEBI" id="CHEBI:43474"/>
        <dbReference type="ChEBI" id="CHEBI:57701"/>
        <dbReference type="ChEBI" id="CHEBI:58702"/>
        <dbReference type="ChEBI" id="CHEBI:145989"/>
        <dbReference type="EC" id="2.5.1.19"/>
    </reaction>
    <physiologicalReaction direction="left-to-right" evidence="7">
        <dbReference type="Rhea" id="RHEA:21257"/>
    </physiologicalReaction>
</comment>
<dbReference type="InterPro" id="IPR036968">
    <property type="entry name" value="Enolpyruvate_Tfrase_sf"/>
</dbReference>
<dbReference type="Gene3D" id="3.65.10.10">
    <property type="entry name" value="Enolpyruvate transferase domain"/>
    <property type="match status" value="2"/>
</dbReference>
<dbReference type="UniPathway" id="UPA00053">
    <property type="reaction ID" value="UER00089"/>
</dbReference>
<protein>
    <recommendedName>
        <fullName evidence="8">3-phosphoshikimate 1-carboxyvinyltransferase</fullName>
        <ecNumber evidence="8">2.5.1.19</ecNumber>
    </recommendedName>
    <alternativeName>
        <fullName evidence="8">5-enolpyruvylshikimate-3-phosphate synthase</fullName>
        <shortName evidence="8">EPSP synthase</shortName>
        <shortName evidence="8">EPSPS</shortName>
    </alternativeName>
</protein>
<comment type="subcellular location">
    <subcellularLocation>
        <location evidence="8">Cytoplasm</location>
    </subcellularLocation>
</comment>
<dbReference type="EC" id="2.5.1.19" evidence="8"/>
<dbReference type="FunFam" id="3.65.10.10:FF:000010">
    <property type="entry name" value="3-phosphoshikimate 1-carboxyvinyltransferase"/>
    <property type="match status" value="1"/>
</dbReference>
<evidence type="ECO:0000259" key="9">
    <source>
        <dbReference type="Pfam" id="PF00275"/>
    </source>
</evidence>
<dbReference type="PIRSF" id="PIRSF000505">
    <property type="entry name" value="EPSPS"/>
    <property type="match status" value="1"/>
</dbReference>
<keyword evidence="4 8" id="KW-0028">Amino-acid biosynthesis</keyword>
<feature type="binding site" evidence="8">
    <location>
        <position position="41"/>
    </location>
    <ligand>
        <name>3-phosphoshikimate</name>
        <dbReference type="ChEBI" id="CHEBI:145989"/>
    </ligand>
</feature>
<feature type="binding site" evidence="8">
    <location>
        <position position="214"/>
    </location>
    <ligand>
        <name>3-phosphoshikimate</name>
        <dbReference type="ChEBI" id="CHEBI:145989"/>
    </ligand>
</feature>
<dbReference type="InterPro" id="IPR013792">
    <property type="entry name" value="RNA3'P_cycl/enolpyr_Trfase_a/b"/>
</dbReference>
<dbReference type="AlphaFoldDB" id="A0A5C8HSE1"/>